<dbReference type="Gene3D" id="1.10.510.10">
    <property type="entry name" value="Transferase(Phosphotransferase) domain 1"/>
    <property type="match status" value="1"/>
</dbReference>
<dbReference type="FunFam" id="1.10.510.10:FF:000358">
    <property type="entry name" value="Putative leucine-rich repeat receptor-like serine/threonine-protein kinase"/>
    <property type="match status" value="1"/>
</dbReference>
<evidence type="ECO:0000313" key="26">
    <source>
        <dbReference type="EMBL" id="GEU61200.1"/>
    </source>
</evidence>
<dbReference type="InterPro" id="IPR017441">
    <property type="entry name" value="Protein_kinase_ATP_BS"/>
</dbReference>
<dbReference type="InterPro" id="IPR032675">
    <property type="entry name" value="LRR_dom_sf"/>
</dbReference>
<evidence type="ECO:0000256" key="9">
    <source>
        <dbReference type="ARBA" id="ARBA00022679"/>
    </source>
</evidence>
<comment type="caution">
    <text evidence="26">The sequence shown here is derived from an EMBL/GenBank/DDBJ whole genome shotgun (WGS) entry which is preliminary data.</text>
</comment>
<evidence type="ECO:0000256" key="16">
    <source>
        <dbReference type="ARBA" id="ARBA00022989"/>
    </source>
</evidence>
<evidence type="ECO:0000256" key="10">
    <source>
        <dbReference type="ARBA" id="ARBA00022692"/>
    </source>
</evidence>
<dbReference type="Pfam" id="PF00560">
    <property type="entry name" value="LRR_1"/>
    <property type="match status" value="4"/>
</dbReference>
<organism evidence="26">
    <name type="scientific">Tanacetum cinerariifolium</name>
    <name type="common">Dalmatian daisy</name>
    <name type="synonym">Chrysanthemum cinerariifolium</name>
    <dbReference type="NCBI Taxonomy" id="118510"/>
    <lineage>
        <taxon>Eukaryota</taxon>
        <taxon>Viridiplantae</taxon>
        <taxon>Streptophyta</taxon>
        <taxon>Embryophyta</taxon>
        <taxon>Tracheophyta</taxon>
        <taxon>Spermatophyta</taxon>
        <taxon>Magnoliopsida</taxon>
        <taxon>eudicotyledons</taxon>
        <taxon>Gunneridae</taxon>
        <taxon>Pentapetalae</taxon>
        <taxon>asterids</taxon>
        <taxon>campanulids</taxon>
        <taxon>Asterales</taxon>
        <taxon>Asteraceae</taxon>
        <taxon>Asteroideae</taxon>
        <taxon>Anthemideae</taxon>
        <taxon>Anthemidinae</taxon>
        <taxon>Tanacetum</taxon>
    </lineage>
</organism>
<dbReference type="InterPro" id="IPR008271">
    <property type="entry name" value="Ser/Thr_kinase_AS"/>
</dbReference>
<keyword evidence="5" id="KW-1003">Cell membrane</keyword>
<feature type="region of interest" description="Disordered" evidence="23">
    <location>
        <begin position="1292"/>
        <end position="1330"/>
    </location>
</feature>
<keyword evidence="10 24" id="KW-0812">Transmembrane</keyword>
<keyword evidence="12" id="KW-0677">Repeat</keyword>
<evidence type="ECO:0000256" key="7">
    <source>
        <dbReference type="ARBA" id="ARBA00022553"/>
    </source>
</evidence>
<evidence type="ECO:0000256" key="1">
    <source>
        <dbReference type="ARBA" id="ARBA00004162"/>
    </source>
</evidence>
<evidence type="ECO:0000256" key="5">
    <source>
        <dbReference type="ARBA" id="ARBA00022475"/>
    </source>
</evidence>
<dbReference type="FunFam" id="3.80.10.10:FF:000288">
    <property type="entry name" value="LRR receptor-like serine/threonine-protein kinase EFR"/>
    <property type="match status" value="1"/>
</dbReference>
<dbReference type="PROSITE" id="PS00108">
    <property type="entry name" value="PROTEIN_KINASE_ST"/>
    <property type="match status" value="1"/>
</dbReference>
<comment type="catalytic activity">
    <reaction evidence="21">
        <text>L-seryl-[protein] + ATP = O-phospho-L-seryl-[protein] + ADP + H(+)</text>
        <dbReference type="Rhea" id="RHEA:17989"/>
        <dbReference type="Rhea" id="RHEA-COMP:9863"/>
        <dbReference type="Rhea" id="RHEA-COMP:11604"/>
        <dbReference type="ChEBI" id="CHEBI:15378"/>
        <dbReference type="ChEBI" id="CHEBI:29999"/>
        <dbReference type="ChEBI" id="CHEBI:30616"/>
        <dbReference type="ChEBI" id="CHEBI:83421"/>
        <dbReference type="ChEBI" id="CHEBI:456216"/>
        <dbReference type="EC" id="2.7.11.1"/>
    </reaction>
</comment>
<dbReference type="Gene3D" id="3.30.200.20">
    <property type="entry name" value="Phosphorylase Kinase, domain 1"/>
    <property type="match status" value="1"/>
</dbReference>
<dbReference type="InterPro" id="IPR001245">
    <property type="entry name" value="Ser-Thr/Tyr_kinase_cat_dom"/>
</dbReference>
<dbReference type="SUPFAM" id="SSF52058">
    <property type="entry name" value="L domain-like"/>
    <property type="match status" value="2"/>
</dbReference>
<evidence type="ECO:0000256" key="18">
    <source>
        <dbReference type="ARBA" id="ARBA00023170"/>
    </source>
</evidence>
<dbReference type="PRINTS" id="PR00019">
    <property type="entry name" value="LEURICHRPT"/>
</dbReference>
<evidence type="ECO:0000256" key="23">
    <source>
        <dbReference type="SAM" id="MobiDB-lite"/>
    </source>
</evidence>
<dbReference type="GO" id="GO:0004674">
    <property type="term" value="F:protein serine/threonine kinase activity"/>
    <property type="evidence" value="ECO:0007669"/>
    <property type="project" value="UniProtKB-KW"/>
</dbReference>
<keyword evidence="11" id="KW-0732">Signal</keyword>
<dbReference type="GO" id="GO:0006952">
    <property type="term" value="P:defense response"/>
    <property type="evidence" value="ECO:0007669"/>
    <property type="project" value="UniProtKB-ARBA"/>
</dbReference>
<evidence type="ECO:0000256" key="15">
    <source>
        <dbReference type="ARBA" id="ARBA00022840"/>
    </source>
</evidence>
<dbReference type="InterPro" id="IPR001611">
    <property type="entry name" value="Leu-rich_rpt"/>
</dbReference>
<keyword evidence="8" id="KW-0433">Leucine-rich repeat</keyword>
<proteinExistence type="inferred from homology"/>
<evidence type="ECO:0000256" key="21">
    <source>
        <dbReference type="ARBA" id="ARBA00048679"/>
    </source>
</evidence>
<dbReference type="GO" id="GO:0051707">
    <property type="term" value="P:response to other organism"/>
    <property type="evidence" value="ECO:0007669"/>
    <property type="project" value="UniProtKB-ARBA"/>
</dbReference>
<evidence type="ECO:0000256" key="17">
    <source>
        <dbReference type="ARBA" id="ARBA00023136"/>
    </source>
</evidence>
<feature type="compositionally biased region" description="Polar residues" evidence="23">
    <location>
        <begin position="1101"/>
        <end position="1113"/>
    </location>
</feature>
<keyword evidence="19" id="KW-0325">Glycoprotein</keyword>
<dbReference type="InterPro" id="IPR051809">
    <property type="entry name" value="Plant_receptor-like_S/T_kinase"/>
</dbReference>
<feature type="transmembrane region" description="Helical" evidence="24">
    <location>
        <begin position="656"/>
        <end position="679"/>
    </location>
</feature>
<gene>
    <name evidence="26" type="ORF">Tci_033178</name>
</gene>
<keyword evidence="15 22" id="KW-0067">ATP-binding</keyword>
<dbReference type="PANTHER" id="PTHR27008">
    <property type="entry name" value="OS04G0122200 PROTEIN"/>
    <property type="match status" value="1"/>
</dbReference>
<dbReference type="PROSITE" id="PS00107">
    <property type="entry name" value="PROTEIN_KINASE_ATP"/>
    <property type="match status" value="1"/>
</dbReference>
<evidence type="ECO:0000256" key="13">
    <source>
        <dbReference type="ARBA" id="ARBA00022741"/>
    </source>
</evidence>
<dbReference type="Gene3D" id="3.80.10.10">
    <property type="entry name" value="Ribonuclease Inhibitor"/>
    <property type="match status" value="3"/>
</dbReference>
<dbReference type="Pfam" id="PF07714">
    <property type="entry name" value="PK_Tyr_Ser-Thr"/>
    <property type="match status" value="1"/>
</dbReference>
<comment type="catalytic activity">
    <reaction evidence="20">
        <text>L-threonyl-[protein] + ATP = O-phospho-L-threonyl-[protein] + ADP + H(+)</text>
        <dbReference type="Rhea" id="RHEA:46608"/>
        <dbReference type="Rhea" id="RHEA-COMP:11060"/>
        <dbReference type="Rhea" id="RHEA-COMP:11605"/>
        <dbReference type="ChEBI" id="CHEBI:15378"/>
        <dbReference type="ChEBI" id="CHEBI:30013"/>
        <dbReference type="ChEBI" id="CHEBI:30616"/>
        <dbReference type="ChEBI" id="CHEBI:61977"/>
        <dbReference type="ChEBI" id="CHEBI:456216"/>
        <dbReference type="EC" id="2.7.11.1"/>
    </reaction>
</comment>
<feature type="domain" description="Protein kinase" evidence="25">
    <location>
        <begin position="712"/>
        <end position="1003"/>
    </location>
</feature>
<keyword evidence="9" id="KW-0808">Transferase</keyword>
<evidence type="ECO:0000256" key="20">
    <source>
        <dbReference type="ARBA" id="ARBA00047899"/>
    </source>
</evidence>
<dbReference type="InterPro" id="IPR000719">
    <property type="entry name" value="Prot_kinase_dom"/>
</dbReference>
<dbReference type="PROSITE" id="PS50011">
    <property type="entry name" value="PROTEIN_KINASE_DOM"/>
    <property type="match status" value="1"/>
</dbReference>
<feature type="region of interest" description="Disordered" evidence="23">
    <location>
        <begin position="1093"/>
        <end position="1117"/>
    </location>
</feature>
<feature type="binding site" evidence="22">
    <location>
        <position position="742"/>
    </location>
    <ligand>
        <name>ATP</name>
        <dbReference type="ChEBI" id="CHEBI:30616"/>
    </ligand>
</feature>
<protein>
    <recommendedName>
        <fullName evidence="4">non-specific serine/threonine protein kinase</fullName>
        <ecNumber evidence="4">2.7.11.1</ecNumber>
    </recommendedName>
</protein>
<dbReference type="InterPro" id="IPR013210">
    <property type="entry name" value="LRR_N_plant-typ"/>
</dbReference>
<evidence type="ECO:0000256" key="19">
    <source>
        <dbReference type="ARBA" id="ARBA00023180"/>
    </source>
</evidence>
<dbReference type="InterPro" id="IPR003591">
    <property type="entry name" value="Leu-rich_rpt_typical-subtyp"/>
</dbReference>
<dbReference type="GO" id="GO:0005886">
    <property type="term" value="C:plasma membrane"/>
    <property type="evidence" value="ECO:0007669"/>
    <property type="project" value="UniProtKB-SubCell"/>
</dbReference>
<evidence type="ECO:0000256" key="24">
    <source>
        <dbReference type="SAM" id="Phobius"/>
    </source>
</evidence>
<feature type="transmembrane region" description="Helical" evidence="24">
    <location>
        <begin position="6"/>
        <end position="29"/>
    </location>
</feature>
<keyword evidence="7" id="KW-0597">Phosphoprotein</keyword>
<evidence type="ECO:0000256" key="14">
    <source>
        <dbReference type="ARBA" id="ARBA00022777"/>
    </source>
</evidence>
<dbReference type="FunFam" id="3.80.10.10:FF:000565">
    <property type="entry name" value="Leucine-rich repeat receptor-like kinase protein FLORAL ORGAN NUMBER1"/>
    <property type="match status" value="1"/>
</dbReference>
<dbReference type="SMART" id="SM00369">
    <property type="entry name" value="LRR_TYP"/>
    <property type="match status" value="6"/>
</dbReference>
<sequence length="1435" mass="159889">MNSPQAIVYLSFSTLISFLFYGIAITCLISATVSASYDGNETDYHALLSFKSNIAQDPYQVLTSWNHSFHFCEWSGVSCGKRHKRVTALRLGSLGLEGSVSPNVGNLSFLRELSLKNNSFQGTIPHELGRLSRLRHLYLHKNKFSGVIPTNLSRCSNLETLWLAQNNLTGSIPKEMSSLSKLDDLVIDRNKLTGGIPPFLGNITSMVWFSAARNPFGGSIPDILGLWKSLLEFDCGDCNLNGSIPRSFFNLSLLVNFSLPGNHLTGSLPLEIGNQLPNIEYIQLRDNKLTGVVAPSISNCSKLRHLEISNNSLSGKLTIDFSKLRYINDIYLGSNNFHGRGEADDMRFIDSLKNCTRLVYLYLDNCNLKGVLPISIGSLSDQFRFLSLAFNQLSGSVPSSIGSLVGLTIVDLQYNLFNGKIPTTIFKLQKLEYLDLSSNHFSGAVPDAIGNLSLLTKLYFESNKLEGHIPPSLGNCKVLNGLNLSHNRLSGQIPKQLLQLPSLTNFLDLSYNNVSGTIPSEIKDLKMLSYLDLSYNNLSGAITSSLGECISLTVLNLSGNILHGFIPSSLRSLRGLEVLDISQNNLSGKIPQFFDKRFSLEFLNLSFNDFEGEVPVVGVFANASAFSVLGNKRLCGGLVILELPKCKERGRHKIRFPFFILVILIASTFLIVLCCVYFLCKKKRNSQPSQSLGHERFLKVSYNELLKATDGFSTENLIGEGGFSSVYKGILDSYDDKFVAVKVLHLQNRGAHKSFLAECEAWRNIRHRNLLRIITSCSSTDFQGNDFKALVYELMSNGSVHDWLHSSKNTSKLNLFQRINILRDVATALDYLHNCCPTTIVHGDLKPSNILLDADMVAHVGDYGLARLLGTDLNQNSSTGVKGTIGYAPPEYGLGSEMSCTGDIYSFGILLLEVMTGKKPMDSMFNEGLSLHNFAYMALPDHVIDVIDDDAIVLQSTQANAKKVEECLVASIKIGVSCSVDSPQQRMKIETVVNELQRQSSSLYGTAESNCKKEQRILSIICLTFAMVSTSYGGNAIDYYTLLSFKSMITQDPYQVLTSSNHSFHFCDWSGEADTETASKVYKVIGVSPNEGRVSDPKTLRNMTSDKASNAPSARTKKSLTQLHGDDFPEVKSTNVIREMPHIQELGDNGGGSSSDSSVNFRNRSVVRFLNENGSPHYNIDGIADVLLALDRIEQDAELTYEQLLALETNLFLGGLNLYDQHRDMRLDIDNMSYEELLVLEEKMGTVITALSEEELSKCIMTNVFESVQLEKERTRSNLGADDSKCGICQEESKDSKNSFGKEESSKKNEKERKKENDLETEKTEEPQKIGRHLDQESVDRHRKGILHYNSQDVVQPAYMPNMKSLGLCMYEGFVTVIVEALAVRTITWENERGTEFNYDGIRLLSMLEEYKILRQEREEERKQQRPLYMMSQLE</sequence>
<name>A0A6L2LJ87_TANCI</name>
<dbReference type="FunFam" id="3.80.10.10:FF:000383">
    <property type="entry name" value="Leucine-rich repeat receptor protein kinase EMS1"/>
    <property type="match status" value="2"/>
</dbReference>
<dbReference type="Gene3D" id="1.20.58.1520">
    <property type="match status" value="1"/>
</dbReference>
<evidence type="ECO:0000256" key="4">
    <source>
        <dbReference type="ARBA" id="ARBA00012513"/>
    </source>
</evidence>
<accession>A0A6L2LJ87</accession>
<dbReference type="SMART" id="SM00220">
    <property type="entry name" value="S_TKc"/>
    <property type="match status" value="1"/>
</dbReference>
<evidence type="ECO:0000256" key="2">
    <source>
        <dbReference type="ARBA" id="ARBA00004479"/>
    </source>
</evidence>
<dbReference type="Pfam" id="PF13855">
    <property type="entry name" value="LRR_8"/>
    <property type="match status" value="4"/>
</dbReference>
<evidence type="ECO:0000256" key="22">
    <source>
        <dbReference type="PROSITE-ProRule" id="PRU10141"/>
    </source>
</evidence>
<keyword evidence="18" id="KW-0675">Receptor</keyword>
<evidence type="ECO:0000256" key="3">
    <source>
        <dbReference type="ARBA" id="ARBA00008684"/>
    </source>
</evidence>
<evidence type="ECO:0000256" key="8">
    <source>
        <dbReference type="ARBA" id="ARBA00022614"/>
    </source>
</evidence>
<dbReference type="SUPFAM" id="SSF56112">
    <property type="entry name" value="Protein kinase-like (PK-like)"/>
    <property type="match status" value="1"/>
</dbReference>
<keyword evidence="14" id="KW-0418">Kinase</keyword>
<dbReference type="InterPro" id="IPR011009">
    <property type="entry name" value="Kinase-like_dom_sf"/>
</dbReference>
<evidence type="ECO:0000259" key="25">
    <source>
        <dbReference type="PROSITE" id="PS50011"/>
    </source>
</evidence>
<keyword evidence="17 24" id="KW-0472">Membrane</keyword>
<comment type="similarity">
    <text evidence="3">Belongs to the protein kinase superfamily. Ser/Thr protein kinase family.</text>
</comment>
<evidence type="ECO:0000256" key="12">
    <source>
        <dbReference type="ARBA" id="ARBA00022737"/>
    </source>
</evidence>
<keyword evidence="13 22" id="KW-0547">Nucleotide-binding</keyword>
<dbReference type="GO" id="GO:0005524">
    <property type="term" value="F:ATP binding"/>
    <property type="evidence" value="ECO:0007669"/>
    <property type="project" value="UniProtKB-UniRule"/>
</dbReference>
<keyword evidence="16 24" id="KW-1133">Transmembrane helix</keyword>
<dbReference type="EC" id="2.7.11.1" evidence="4"/>
<comment type="subcellular location">
    <subcellularLocation>
        <location evidence="1">Cell membrane</location>
        <topology evidence="1">Single-pass membrane protein</topology>
    </subcellularLocation>
    <subcellularLocation>
        <location evidence="2">Membrane</location>
        <topology evidence="2">Single-pass type I membrane protein</topology>
    </subcellularLocation>
</comment>
<evidence type="ECO:0000256" key="6">
    <source>
        <dbReference type="ARBA" id="ARBA00022527"/>
    </source>
</evidence>
<dbReference type="Pfam" id="PF03999">
    <property type="entry name" value="MAP65_ASE1"/>
    <property type="match status" value="1"/>
</dbReference>
<evidence type="ECO:0000256" key="11">
    <source>
        <dbReference type="ARBA" id="ARBA00022729"/>
    </source>
</evidence>
<dbReference type="EMBL" id="BKCJ010004465">
    <property type="protein sequence ID" value="GEU61200.1"/>
    <property type="molecule type" value="Genomic_DNA"/>
</dbReference>
<dbReference type="FunFam" id="3.30.200.20:FF:000432">
    <property type="entry name" value="LRR receptor-like serine/threonine-protein kinase EFR"/>
    <property type="match status" value="1"/>
</dbReference>
<reference evidence="26" key="1">
    <citation type="journal article" date="2019" name="Sci. Rep.">
        <title>Draft genome of Tanacetum cinerariifolium, the natural source of mosquito coil.</title>
        <authorList>
            <person name="Yamashiro T."/>
            <person name="Shiraishi A."/>
            <person name="Satake H."/>
            <person name="Nakayama K."/>
        </authorList>
    </citation>
    <scope>NUCLEOTIDE SEQUENCE</scope>
</reference>
<dbReference type="Pfam" id="PF08263">
    <property type="entry name" value="LRRNT_2"/>
    <property type="match status" value="2"/>
</dbReference>
<keyword evidence="6" id="KW-0723">Serine/threonine-protein kinase</keyword>
<dbReference type="PANTHER" id="PTHR27008:SF596">
    <property type="entry name" value="OS02G0215500 PROTEIN"/>
    <property type="match status" value="1"/>
</dbReference>